<dbReference type="RefSeq" id="WP_179371729.1">
    <property type="nucleotide sequence ID" value="NZ_CP026995.1"/>
</dbReference>
<organism evidence="1 2">
    <name type="scientific">Nitrosopumilus ureiphilus</name>
    <dbReference type="NCBI Taxonomy" id="1470067"/>
    <lineage>
        <taxon>Archaea</taxon>
        <taxon>Nitrososphaerota</taxon>
        <taxon>Nitrososphaeria</taxon>
        <taxon>Nitrosopumilales</taxon>
        <taxon>Nitrosopumilaceae</taxon>
        <taxon>Nitrosopumilus</taxon>
    </lineage>
</organism>
<name>A0A7D5R546_9ARCH</name>
<dbReference type="OrthoDB" id="3191at2157"/>
<protein>
    <submittedName>
        <fullName evidence="1">Uncharacterized protein</fullName>
    </submittedName>
</protein>
<evidence type="ECO:0000313" key="1">
    <source>
        <dbReference type="EMBL" id="QLH05678.1"/>
    </source>
</evidence>
<dbReference type="KEGG" id="nue:C5F50_00160"/>
<dbReference type="GeneID" id="56066424"/>
<accession>A0A7D5R546</accession>
<dbReference type="EMBL" id="CP026995">
    <property type="protein sequence ID" value="QLH05678.1"/>
    <property type="molecule type" value="Genomic_DNA"/>
</dbReference>
<gene>
    <name evidence="1" type="ORF">C5F50_00160</name>
</gene>
<dbReference type="Proteomes" id="UP000509478">
    <property type="component" value="Chromosome"/>
</dbReference>
<keyword evidence="2" id="KW-1185">Reference proteome</keyword>
<proteinExistence type="predicted"/>
<reference evidence="1 2" key="1">
    <citation type="submission" date="2018-02" db="EMBL/GenBank/DDBJ databases">
        <title>Complete genome of Nitrosopumilus ureaphilus PS0.</title>
        <authorList>
            <person name="Qin W."/>
            <person name="Zheng Y."/>
            <person name="Stahl D.A."/>
        </authorList>
    </citation>
    <scope>NUCLEOTIDE SEQUENCE [LARGE SCALE GENOMIC DNA]</scope>
    <source>
        <strain evidence="1 2">PS0</strain>
    </source>
</reference>
<sequence length="225" mass="25433">MVKPRKRTIGGIIILLMLFASPLSVSYSFAESQESQEEKVKISKNVKKERLWAILTEKVVDGKLELQHYALPTDVSEEDMKRLLSFEDQTSSWIYVNYKAYNSGIVLFDGKASKVEENLWEITANGVLNLEEKEFDLELSGKSNGSHVIMHGTASDEDLSYRVIFSGKIAETDEENVFAISFVISGLKNPETEQNFKLLQIGELSTNSEKSSGFNQEFRNSISMR</sequence>
<dbReference type="AlphaFoldDB" id="A0A7D5R546"/>
<evidence type="ECO:0000313" key="2">
    <source>
        <dbReference type="Proteomes" id="UP000509478"/>
    </source>
</evidence>